<name>A0A4Y2N8M7_ARAVE</name>
<organism evidence="2 3">
    <name type="scientific">Araneus ventricosus</name>
    <name type="common">Orbweaver spider</name>
    <name type="synonym">Epeira ventricosa</name>
    <dbReference type="NCBI Taxonomy" id="182803"/>
    <lineage>
        <taxon>Eukaryota</taxon>
        <taxon>Metazoa</taxon>
        <taxon>Ecdysozoa</taxon>
        <taxon>Arthropoda</taxon>
        <taxon>Chelicerata</taxon>
        <taxon>Arachnida</taxon>
        <taxon>Araneae</taxon>
        <taxon>Araneomorphae</taxon>
        <taxon>Entelegynae</taxon>
        <taxon>Araneoidea</taxon>
        <taxon>Araneidae</taxon>
        <taxon>Araneus</taxon>
    </lineage>
</organism>
<sequence length="100" mass="11832">MFGSCYFCFVQFSLFPMPEGKRGVTVDAARRQQAIRKCERKLAETDKERNHGTTWSGQKKKIIADCQTWHNVARREEPKETEEQRNSRLVRQDVSRDLRE</sequence>
<dbReference type="EMBL" id="BGPR01285557">
    <property type="protein sequence ID" value="GBN34216.1"/>
    <property type="molecule type" value="Genomic_DNA"/>
</dbReference>
<keyword evidence="3" id="KW-1185">Reference proteome</keyword>
<evidence type="ECO:0000313" key="2">
    <source>
        <dbReference type="EMBL" id="GBN34216.1"/>
    </source>
</evidence>
<proteinExistence type="predicted"/>
<dbReference type="Proteomes" id="UP000499080">
    <property type="component" value="Unassembled WGS sequence"/>
</dbReference>
<feature type="region of interest" description="Disordered" evidence="1">
    <location>
        <begin position="73"/>
        <end position="100"/>
    </location>
</feature>
<comment type="caution">
    <text evidence="2">The sequence shown here is derived from an EMBL/GenBank/DDBJ whole genome shotgun (WGS) entry which is preliminary data.</text>
</comment>
<dbReference type="AlphaFoldDB" id="A0A4Y2N8M7"/>
<evidence type="ECO:0000256" key="1">
    <source>
        <dbReference type="SAM" id="MobiDB-lite"/>
    </source>
</evidence>
<gene>
    <name evidence="2" type="ORF">AVEN_18698_1</name>
</gene>
<accession>A0A4Y2N8M7</accession>
<reference evidence="2 3" key="1">
    <citation type="journal article" date="2019" name="Sci. Rep.">
        <title>Orb-weaving spider Araneus ventricosus genome elucidates the spidroin gene catalogue.</title>
        <authorList>
            <person name="Kono N."/>
            <person name="Nakamura H."/>
            <person name="Ohtoshi R."/>
            <person name="Moran D.A.P."/>
            <person name="Shinohara A."/>
            <person name="Yoshida Y."/>
            <person name="Fujiwara M."/>
            <person name="Mori M."/>
            <person name="Tomita M."/>
            <person name="Arakawa K."/>
        </authorList>
    </citation>
    <scope>NUCLEOTIDE SEQUENCE [LARGE SCALE GENOMIC DNA]</scope>
</reference>
<evidence type="ECO:0000313" key="3">
    <source>
        <dbReference type="Proteomes" id="UP000499080"/>
    </source>
</evidence>
<protein>
    <submittedName>
        <fullName evidence="2">Uncharacterized protein</fullName>
    </submittedName>
</protein>